<name>A0A378KV66_9GAMM</name>
<dbReference type="Proteomes" id="UP000254230">
    <property type="component" value="Unassembled WGS sequence"/>
</dbReference>
<sequence>MKKYFYIVLVHLVILVLPPLTLYAQNQDTNTSDTGQPPSIGNFGLPSSQQPSPLVSFGQNIIDKGQRQVFMEPTYIQAPLQHFTTGTPSFLYGIYDEASLFISLPVAMSYKDDLAHSSGVSDALIQLEYAFWETSNSQYTTQATFVTNATLPTGSLEKSPPTGVGSPTFFLGSTYSFTSVNWYGFVSPGVILTPMHNYFKPGTQYFYQFGLSRTLLSAPNKYIFATLVELDGIITEKAQLFGQSLPDTGGKILGITPSLWFSTKQLTLQLGIGLPLVQHLNGDQPQNNYILVGNAAWIFNS</sequence>
<keyword evidence="4" id="KW-1185">Reference proteome</keyword>
<evidence type="ECO:0000313" key="4">
    <source>
        <dbReference type="Proteomes" id="UP000054639"/>
    </source>
</evidence>
<evidence type="ECO:0008006" key="6">
    <source>
        <dbReference type="Google" id="ProtNLM"/>
    </source>
</evidence>
<dbReference type="RefSeq" id="WP_058475389.1">
    <property type="nucleotide sequence ID" value="NZ_CAAAIL010000020.1"/>
</dbReference>
<evidence type="ECO:0000313" key="5">
    <source>
        <dbReference type="Proteomes" id="UP000254230"/>
    </source>
</evidence>
<feature type="chain" id="PRO_5016822115" description="Transporter" evidence="1">
    <location>
        <begin position="25"/>
        <end position="301"/>
    </location>
</feature>
<gene>
    <name evidence="2" type="ORF">Lqua_3274</name>
    <name evidence="3" type="ORF">NCTC12376_02074</name>
</gene>
<dbReference type="AlphaFoldDB" id="A0A378KV66"/>
<accession>A0A378KV66</accession>
<reference evidence="3 5" key="2">
    <citation type="submission" date="2018-06" db="EMBL/GenBank/DDBJ databases">
        <authorList>
            <consortium name="Pathogen Informatics"/>
            <person name="Doyle S."/>
        </authorList>
    </citation>
    <scope>NUCLEOTIDE SEQUENCE [LARGE SCALE GENOMIC DNA]</scope>
    <source>
        <strain evidence="3 5">NCTC12376</strain>
    </source>
</reference>
<feature type="signal peptide" evidence="1">
    <location>
        <begin position="1"/>
        <end position="24"/>
    </location>
</feature>
<evidence type="ECO:0000256" key="1">
    <source>
        <dbReference type="SAM" id="SignalP"/>
    </source>
</evidence>
<dbReference type="Proteomes" id="UP000054639">
    <property type="component" value="Unassembled WGS sequence"/>
</dbReference>
<evidence type="ECO:0000313" key="2">
    <source>
        <dbReference type="EMBL" id="KTD43373.1"/>
    </source>
</evidence>
<keyword evidence="1" id="KW-0732">Signal</keyword>
<dbReference type="EMBL" id="UGOW01000001">
    <property type="protein sequence ID" value="STY18256.1"/>
    <property type="molecule type" value="Genomic_DNA"/>
</dbReference>
<proteinExistence type="predicted"/>
<dbReference type="EMBL" id="LNYR01000048">
    <property type="protein sequence ID" value="KTD43373.1"/>
    <property type="molecule type" value="Genomic_DNA"/>
</dbReference>
<evidence type="ECO:0000313" key="3">
    <source>
        <dbReference type="EMBL" id="STY18256.1"/>
    </source>
</evidence>
<reference evidence="2 4" key="1">
    <citation type="submission" date="2015-11" db="EMBL/GenBank/DDBJ databases">
        <title>Genomic analysis of 38 Legionella species identifies large and diverse effector repertoires.</title>
        <authorList>
            <person name="Burstein D."/>
            <person name="Amaro F."/>
            <person name="Zusman T."/>
            <person name="Lifshitz Z."/>
            <person name="Cohen O."/>
            <person name="Gilbert J.A."/>
            <person name="Pupko T."/>
            <person name="Shuman H.A."/>
            <person name="Segal G."/>
        </authorList>
    </citation>
    <scope>NUCLEOTIDE SEQUENCE [LARGE SCALE GENOMIC DNA]</scope>
    <source>
        <strain evidence="2 4">ATCC 49507</strain>
    </source>
</reference>
<dbReference type="OrthoDB" id="5648450at2"/>
<organism evidence="3 5">
    <name type="scientific">Legionella quateirensis</name>
    <dbReference type="NCBI Taxonomy" id="45072"/>
    <lineage>
        <taxon>Bacteria</taxon>
        <taxon>Pseudomonadati</taxon>
        <taxon>Pseudomonadota</taxon>
        <taxon>Gammaproteobacteria</taxon>
        <taxon>Legionellales</taxon>
        <taxon>Legionellaceae</taxon>
        <taxon>Legionella</taxon>
    </lineage>
</organism>
<protein>
    <recommendedName>
        <fullName evidence="6">Transporter</fullName>
    </recommendedName>
</protein>